<dbReference type="AlphaFoldDB" id="A0A392TSI0"/>
<protein>
    <submittedName>
        <fullName evidence="2">Uncharacterized protein</fullName>
    </submittedName>
</protein>
<evidence type="ECO:0000256" key="1">
    <source>
        <dbReference type="SAM" id="MobiDB-lite"/>
    </source>
</evidence>
<dbReference type="Proteomes" id="UP000265520">
    <property type="component" value="Unassembled WGS sequence"/>
</dbReference>
<feature type="region of interest" description="Disordered" evidence="1">
    <location>
        <begin position="17"/>
        <end position="52"/>
    </location>
</feature>
<evidence type="ECO:0000313" key="3">
    <source>
        <dbReference type="Proteomes" id="UP000265520"/>
    </source>
</evidence>
<dbReference type="EMBL" id="LXQA010644580">
    <property type="protein sequence ID" value="MCI63839.1"/>
    <property type="molecule type" value="Genomic_DNA"/>
</dbReference>
<evidence type="ECO:0000313" key="2">
    <source>
        <dbReference type="EMBL" id="MCI63839.1"/>
    </source>
</evidence>
<sequence>MCTLSSIEYPREAKACKSASEGVSESARPPLKNVHLKAQSLVKPSSDDTDSE</sequence>
<proteinExistence type="predicted"/>
<accession>A0A392TSI0</accession>
<name>A0A392TSI0_9FABA</name>
<keyword evidence="3" id="KW-1185">Reference proteome</keyword>
<organism evidence="2 3">
    <name type="scientific">Trifolium medium</name>
    <dbReference type="NCBI Taxonomy" id="97028"/>
    <lineage>
        <taxon>Eukaryota</taxon>
        <taxon>Viridiplantae</taxon>
        <taxon>Streptophyta</taxon>
        <taxon>Embryophyta</taxon>
        <taxon>Tracheophyta</taxon>
        <taxon>Spermatophyta</taxon>
        <taxon>Magnoliopsida</taxon>
        <taxon>eudicotyledons</taxon>
        <taxon>Gunneridae</taxon>
        <taxon>Pentapetalae</taxon>
        <taxon>rosids</taxon>
        <taxon>fabids</taxon>
        <taxon>Fabales</taxon>
        <taxon>Fabaceae</taxon>
        <taxon>Papilionoideae</taxon>
        <taxon>50 kb inversion clade</taxon>
        <taxon>NPAAA clade</taxon>
        <taxon>Hologalegina</taxon>
        <taxon>IRL clade</taxon>
        <taxon>Trifolieae</taxon>
        <taxon>Trifolium</taxon>
    </lineage>
</organism>
<comment type="caution">
    <text evidence="2">The sequence shown here is derived from an EMBL/GenBank/DDBJ whole genome shotgun (WGS) entry which is preliminary data.</text>
</comment>
<reference evidence="2 3" key="1">
    <citation type="journal article" date="2018" name="Front. Plant Sci.">
        <title>Red Clover (Trifolium pratense) and Zigzag Clover (T. medium) - A Picture of Genomic Similarities and Differences.</title>
        <authorList>
            <person name="Dluhosova J."/>
            <person name="Istvanek J."/>
            <person name="Nedelnik J."/>
            <person name="Repkova J."/>
        </authorList>
    </citation>
    <scope>NUCLEOTIDE SEQUENCE [LARGE SCALE GENOMIC DNA]</scope>
    <source>
        <strain evidence="3">cv. 10/8</strain>
        <tissue evidence="2">Leaf</tissue>
    </source>
</reference>